<dbReference type="STRING" id="578458.D8PR92"/>
<dbReference type="PANTHER" id="PTHR42107">
    <property type="entry name" value="YALI0D24453P"/>
    <property type="match status" value="1"/>
</dbReference>
<sequence>MSTTQTGEKKGHVCPPSNAKHPSDRWESLFVYSFICKFTNLRGKVEGLETPMECVSFENALLDKEPNTILTGILTRFILNLRPQTRNLSPDQISSTVASVMGEYFKTGERSNFWDESKRKNIDPFLSIDGGIFTQDWDFKLKILRQLVEMQLSAPNSEIKAIIDRAWGVSASKHKKKNEKEPLPGPDDPHSQENLQLAPIGQDAQRMRYWVADDSPRIYMSSNPWRVTASFQTVSSTREEYIATIETLKNNQPPPPSKPNAKPTKQAQAHMALIAALESRIPAIDNELARVARVRRKLEQRQALYAQAELRETRTRRQVKQRYTYAEVDSDQDDEDDYVDREDEVADDDDFGDEEEETGGRRSGRRAVAESSAAGRRRSARTTVNGNGKANSNGKRTASPDWTQWRGERRSRRLGAPADIAAEFNFPPTKRARTAESEATSEDQGGTPQTNGGPIKLKATGAAALRANEQAVEVLPGKKKSRFWVYAVEPADEQQENGNGRDQGGDLKSEEATSSVPPETNGNSTASDGMDVDVRRRSVSPLTP</sequence>
<feature type="region of interest" description="Disordered" evidence="1">
    <location>
        <begin position="171"/>
        <end position="193"/>
    </location>
</feature>
<feature type="compositionally biased region" description="Basic and acidic residues" evidence="1">
    <location>
        <begin position="178"/>
        <end position="191"/>
    </location>
</feature>
<proteinExistence type="predicted"/>
<name>D8PR92_SCHCM</name>
<dbReference type="Proteomes" id="UP000007431">
    <property type="component" value="Unassembled WGS sequence"/>
</dbReference>
<feature type="region of interest" description="Disordered" evidence="1">
    <location>
        <begin position="486"/>
        <end position="544"/>
    </location>
</feature>
<keyword evidence="3" id="KW-1185">Reference proteome</keyword>
<dbReference type="EMBL" id="GL377302">
    <property type="protein sequence ID" value="EFJ03822.1"/>
    <property type="molecule type" value="Genomic_DNA"/>
</dbReference>
<reference evidence="2 3" key="1">
    <citation type="journal article" date="2010" name="Nat. Biotechnol.">
        <title>Genome sequence of the model mushroom Schizophyllum commune.</title>
        <authorList>
            <person name="Ohm R.A."/>
            <person name="de Jong J.F."/>
            <person name="Lugones L.G."/>
            <person name="Aerts A."/>
            <person name="Kothe E."/>
            <person name="Stajich J.E."/>
            <person name="de Vries R.P."/>
            <person name="Record E."/>
            <person name="Levasseur A."/>
            <person name="Baker S.E."/>
            <person name="Bartholomew K.A."/>
            <person name="Coutinho P.M."/>
            <person name="Erdmann S."/>
            <person name="Fowler T.J."/>
            <person name="Gathman A.C."/>
            <person name="Lombard V."/>
            <person name="Henrissat B."/>
            <person name="Knabe N."/>
            <person name="Kuees U."/>
            <person name="Lilly W.W."/>
            <person name="Lindquist E."/>
            <person name="Lucas S."/>
            <person name="Magnuson J.K."/>
            <person name="Piumi F."/>
            <person name="Raudaskoski M."/>
            <person name="Salamov A."/>
            <person name="Schmutz J."/>
            <person name="Schwarze F.W.M.R."/>
            <person name="vanKuyk P.A."/>
            <person name="Horton J.S."/>
            <person name="Grigoriev I.V."/>
            <person name="Woesten H.A.B."/>
        </authorList>
    </citation>
    <scope>NUCLEOTIDE SEQUENCE [LARGE SCALE GENOMIC DNA]</scope>
    <source>
        <strain evidence="3">H4-8 / FGSC 9210</strain>
    </source>
</reference>
<feature type="compositionally biased region" description="Polar residues" evidence="1">
    <location>
        <begin position="512"/>
        <end position="527"/>
    </location>
</feature>
<evidence type="ECO:0000313" key="3">
    <source>
        <dbReference type="Proteomes" id="UP000007431"/>
    </source>
</evidence>
<evidence type="ECO:0000313" key="2">
    <source>
        <dbReference type="EMBL" id="EFJ03822.1"/>
    </source>
</evidence>
<dbReference type="eggNOG" id="ENOG502S7UU">
    <property type="taxonomic scope" value="Eukaryota"/>
</dbReference>
<evidence type="ECO:0000256" key="1">
    <source>
        <dbReference type="SAM" id="MobiDB-lite"/>
    </source>
</evidence>
<feature type="region of interest" description="Disordered" evidence="1">
    <location>
        <begin position="322"/>
        <end position="461"/>
    </location>
</feature>
<protein>
    <recommendedName>
        <fullName evidence="4">WHIM1 domain-containing protein</fullName>
    </recommendedName>
</protein>
<gene>
    <name evidence="2" type="ORF">SCHCODRAFT_64670</name>
</gene>
<feature type="region of interest" description="Disordered" evidence="1">
    <location>
        <begin position="1"/>
        <end position="23"/>
    </location>
</feature>
<dbReference type="VEuPathDB" id="FungiDB:SCHCODRAFT_02610964"/>
<dbReference type="PANTHER" id="PTHR42107:SF1">
    <property type="entry name" value="WHIM1 DOMAIN-CONTAINING PROTEIN"/>
    <property type="match status" value="1"/>
</dbReference>
<dbReference type="HOGENOM" id="CLU_035260_1_0_1"/>
<feature type="compositionally biased region" description="Polar residues" evidence="1">
    <location>
        <begin position="382"/>
        <end position="402"/>
    </location>
</feature>
<accession>D8PR92</accession>
<feature type="region of interest" description="Disordered" evidence="1">
    <location>
        <begin position="248"/>
        <end position="267"/>
    </location>
</feature>
<organism evidence="3">
    <name type="scientific">Schizophyllum commune (strain H4-8 / FGSC 9210)</name>
    <name type="common">Split gill fungus</name>
    <dbReference type="NCBI Taxonomy" id="578458"/>
    <lineage>
        <taxon>Eukaryota</taxon>
        <taxon>Fungi</taxon>
        <taxon>Dikarya</taxon>
        <taxon>Basidiomycota</taxon>
        <taxon>Agaricomycotina</taxon>
        <taxon>Agaricomycetes</taxon>
        <taxon>Agaricomycetidae</taxon>
        <taxon>Agaricales</taxon>
        <taxon>Schizophyllaceae</taxon>
        <taxon>Schizophyllum</taxon>
    </lineage>
</organism>
<dbReference type="AlphaFoldDB" id="D8PR92"/>
<evidence type="ECO:0008006" key="4">
    <source>
        <dbReference type="Google" id="ProtNLM"/>
    </source>
</evidence>
<dbReference type="InParanoid" id="D8PR92"/>
<dbReference type="OMA" id="WYYAVEP"/>
<feature type="compositionally biased region" description="Polar residues" evidence="1">
    <location>
        <begin position="442"/>
        <end position="452"/>
    </location>
</feature>
<feature type="compositionally biased region" description="Acidic residues" evidence="1">
    <location>
        <begin position="328"/>
        <end position="357"/>
    </location>
</feature>